<protein>
    <submittedName>
        <fullName evidence="2">Uncharacterized protein</fullName>
    </submittedName>
</protein>
<proteinExistence type="predicted"/>
<evidence type="ECO:0000313" key="3">
    <source>
        <dbReference type="Proteomes" id="UP001497516"/>
    </source>
</evidence>
<feature type="compositionally biased region" description="Basic and acidic residues" evidence="1">
    <location>
        <begin position="1"/>
        <end position="11"/>
    </location>
</feature>
<evidence type="ECO:0000313" key="2">
    <source>
        <dbReference type="EMBL" id="CAL1387671.1"/>
    </source>
</evidence>
<organism evidence="2 3">
    <name type="scientific">Linum trigynum</name>
    <dbReference type="NCBI Taxonomy" id="586398"/>
    <lineage>
        <taxon>Eukaryota</taxon>
        <taxon>Viridiplantae</taxon>
        <taxon>Streptophyta</taxon>
        <taxon>Embryophyta</taxon>
        <taxon>Tracheophyta</taxon>
        <taxon>Spermatophyta</taxon>
        <taxon>Magnoliopsida</taxon>
        <taxon>eudicotyledons</taxon>
        <taxon>Gunneridae</taxon>
        <taxon>Pentapetalae</taxon>
        <taxon>rosids</taxon>
        <taxon>fabids</taxon>
        <taxon>Malpighiales</taxon>
        <taxon>Linaceae</taxon>
        <taxon>Linum</taxon>
    </lineage>
</organism>
<evidence type="ECO:0000256" key="1">
    <source>
        <dbReference type="SAM" id="MobiDB-lite"/>
    </source>
</evidence>
<feature type="compositionally biased region" description="Acidic residues" evidence="1">
    <location>
        <begin position="48"/>
        <end position="70"/>
    </location>
</feature>
<keyword evidence="3" id="KW-1185">Reference proteome</keyword>
<dbReference type="EMBL" id="OZ034818">
    <property type="protein sequence ID" value="CAL1387671.1"/>
    <property type="molecule type" value="Genomic_DNA"/>
</dbReference>
<feature type="region of interest" description="Disordered" evidence="1">
    <location>
        <begin position="1"/>
        <end position="94"/>
    </location>
</feature>
<gene>
    <name evidence="2" type="ORF">LTRI10_LOCUS28640</name>
</gene>
<feature type="compositionally biased region" description="Acidic residues" evidence="1">
    <location>
        <begin position="78"/>
        <end position="93"/>
    </location>
</feature>
<reference evidence="2 3" key="1">
    <citation type="submission" date="2024-04" db="EMBL/GenBank/DDBJ databases">
        <authorList>
            <person name="Fracassetti M."/>
        </authorList>
    </citation>
    <scope>NUCLEOTIDE SEQUENCE [LARGE SCALE GENOMIC DNA]</scope>
</reference>
<dbReference type="Proteomes" id="UP001497516">
    <property type="component" value="Chromosome 5"/>
</dbReference>
<sequence length="327" mass="37771">MFPKSEEKALDADISVPDPEMSSNSKPDELEEEAIDREMFPESKEEKSEEEEEALVLESSEEESEEEEALESSVSLESPEEEEEVSSSEDELFPGEVGLKPEVCFDPPGTEDDFPANEYGDIFCKCCQKLQKRKFKPKDDDSEYVGLDEDFNGDEELKLRVIHHRRKKWVTGNFYAHCQPNYSCCGGVFHRDHYWHLGNLDELILASVKFVIWKYHIVEGKSLILGEILNTTMEQYACWWFYVTFTGSEHPGEVQVYQTAVAYYPFSMGGHKVAVFRRKIIGKDDYEDLLPPKIYFVEDALKVKKELMSTLDEEDREVFQLGEKEVS</sequence>
<dbReference type="AlphaFoldDB" id="A0AAV2EP03"/>
<name>A0AAV2EP03_9ROSI</name>
<accession>A0AAV2EP03</accession>
<feature type="compositionally biased region" description="Basic and acidic residues" evidence="1">
    <location>
        <begin position="36"/>
        <end position="47"/>
    </location>
</feature>